<dbReference type="GO" id="GO:0007507">
    <property type="term" value="P:heart development"/>
    <property type="evidence" value="ECO:0007669"/>
    <property type="project" value="InterPro"/>
</dbReference>
<dbReference type="Ensembl" id="ENSPTET00000041539.1">
    <property type="protein sequence ID" value="ENSPTEP00000029937.1"/>
    <property type="gene ID" value="ENSPTEG00000029244.1"/>
</dbReference>
<keyword evidence="1" id="KW-0472">Membrane</keyword>
<accession>A0A8C9I0W9</accession>
<protein>
    <submittedName>
        <fullName evidence="2">Uncharacterized protein</fullName>
    </submittedName>
</protein>
<name>A0A8C9I0W9_9PRIM</name>
<organism evidence="2 3">
    <name type="scientific">Piliocolobus tephrosceles</name>
    <name type="common">Ugandan red Colobus</name>
    <dbReference type="NCBI Taxonomy" id="591936"/>
    <lineage>
        <taxon>Eukaryota</taxon>
        <taxon>Metazoa</taxon>
        <taxon>Chordata</taxon>
        <taxon>Craniata</taxon>
        <taxon>Vertebrata</taxon>
        <taxon>Euteleostomi</taxon>
        <taxon>Mammalia</taxon>
        <taxon>Eutheria</taxon>
        <taxon>Euarchontoglires</taxon>
        <taxon>Primates</taxon>
        <taxon>Haplorrhini</taxon>
        <taxon>Catarrhini</taxon>
        <taxon>Cercopithecidae</taxon>
        <taxon>Colobinae</taxon>
        <taxon>Piliocolobus</taxon>
    </lineage>
</organism>
<reference evidence="2" key="1">
    <citation type="submission" date="2025-08" db="UniProtKB">
        <authorList>
            <consortium name="Ensembl"/>
        </authorList>
    </citation>
    <scope>IDENTIFICATION</scope>
</reference>
<feature type="transmembrane region" description="Helical" evidence="1">
    <location>
        <begin position="6"/>
        <end position="24"/>
    </location>
</feature>
<dbReference type="Proteomes" id="UP000694416">
    <property type="component" value="Unplaced"/>
</dbReference>
<keyword evidence="1" id="KW-1133">Transmembrane helix</keyword>
<sequence>MRFQQFLFAFFILIMSLFINRWRLPNLGMRRKQHRHTAFSEDACHSIHKYPSPERG</sequence>
<evidence type="ECO:0000313" key="3">
    <source>
        <dbReference type="Proteomes" id="UP000694416"/>
    </source>
</evidence>
<dbReference type="InterPro" id="IPR047853">
    <property type="entry name" value="ELA"/>
</dbReference>
<dbReference type="GO" id="GO:0060183">
    <property type="term" value="P:apelin receptor signaling pathway"/>
    <property type="evidence" value="ECO:0007669"/>
    <property type="project" value="InterPro"/>
</dbReference>
<dbReference type="AlphaFoldDB" id="A0A8C9I0W9"/>
<proteinExistence type="predicted"/>
<dbReference type="GO" id="GO:0031704">
    <property type="term" value="F:apelin receptor binding"/>
    <property type="evidence" value="ECO:0007669"/>
    <property type="project" value="InterPro"/>
</dbReference>
<keyword evidence="3" id="KW-1185">Reference proteome</keyword>
<reference evidence="2" key="2">
    <citation type="submission" date="2025-09" db="UniProtKB">
        <authorList>
            <consortium name="Ensembl"/>
        </authorList>
    </citation>
    <scope>IDENTIFICATION</scope>
</reference>
<dbReference type="Pfam" id="PF22050">
    <property type="entry name" value="Toddler"/>
    <property type="match status" value="1"/>
</dbReference>
<evidence type="ECO:0000313" key="2">
    <source>
        <dbReference type="Ensembl" id="ENSPTEP00000029937.1"/>
    </source>
</evidence>
<keyword evidence="1" id="KW-0812">Transmembrane</keyword>
<evidence type="ECO:0000256" key="1">
    <source>
        <dbReference type="SAM" id="Phobius"/>
    </source>
</evidence>